<sequence length="404" mass="44932">MTSYIIEKERKTDIALECDVLVAGGGIGGVAAAIAAARNGAKVILLEREFLLGGLATLGLITIYLPICDGMGHQISFGLAEELLHLSIKHGAEKHYPKAWLEDGTQEERINKRFMTQFNPHIFAIEMEQMLLDLGVHVLYGSVAVDVKKEGDRIDSVIIENKSGRSAIRSKTVIDSTGDSDICKYAEAETAVFKNKNGLASWYYYYEQSEVHLKMFGLADLVEGHNTQGTGNETVEVISNKRYTGLDGLELSEMVINARHEMFKDIMEKKAKNPEYVPVTISNLPLVRMTRRLCGKYTMDDSEMHTYFEDSIGTICDWRKRGPVYELPFRCLIGDDIKNLYVAGRNISVTDAMWDITRVIPVCAVTGEAAGTAAALYGDVDKVDIKGLQEQLLAQNVVLHHKFE</sequence>
<keyword evidence="6" id="KW-0472">Membrane</keyword>
<keyword evidence="2" id="KW-0479">Metal-binding</keyword>
<dbReference type="GO" id="GO:0016491">
    <property type="term" value="F:oxidoreductase activity"/>
    <property type="evidence" value="ECO:0007669"/>
    <property type="project" value="UniProtKB-KW"/>
</dbReference>
<keyword evidence="4" id="KW-0408">Iron</keyword>
<keyword evidence="6" id="KW-1133">Transmembrane helix</keyword>
<dbReference type="InterPro" id="IPR039650">
    <property type="entry name" value="HdrA-like"/>
</dbReference>
<dbReference type="GO" id="GO:0051539">
    <property type="term" value="F:4 iron, 4 sulfur cluster binding"/>
    <property type="evidence" value="ECO:0007669"/>
    <property type="project" value="UniProtKB-KW"/>
</dbReference>
<dbReference type="AlphaFoldDB" id="A0A975AJ58"/>
<dbReference type="PANTHER" id="PTHR43498">
    <property type="entry name" value="FERREDOXIN:COB-COM HETERODISULFIDE REDUCTASE SUBUNIT A"/>
    <property type="match status" value="1"/>
</dbReference>
<reference evidence="7" key="1">
    <citation type="submission" date="2021-03" db="EMBL/GenBank/DDBJ databases">
        <title>Alkalibacter marinus sp. nov., isolated from tidal flat sediment.</title>
        <authorList>
            <person name="Namirimu T."/>
            <person name="Yang J.-A."/>
            <person name="Yang S.-H."/>
            <person name="Kim Y.-J."/>
            <person name="Kwon K.K."/>
        </authorList>
    </citation>
    <scope>NUCLEOTIDE SEQUENCE</scope>
    <source>
        <strain evidence="7">ES005</strain>
    </source>
</reference>
<protein>
    <submittedName>
        <fullName evidence="7">FAD-dependent oxidoreductase</fullName>
    </submittedName>
</protein>
<evidence type="ECO:0000256" key="2">
    <source>
        <dbReference type="ARBA" id="ARBA00022723"/>
    </source>
</evidence>
<evidence type="ECO:0000256" key="1">
    <source>
        <dbReference type="ARBA" id="ARBA00022485"/>
    </source>
</evidence>
<proteinExistence type="predicted"/>
<dbReference type="Gene3D" id="3.50.50.60">
    <property type="entry name" value="FAD/NAD(P)-binding domain"/>
    <property type="match status" value="1"/>
</dbReference>
<keyword evidence="1" id="KW-0004">4Fe-4S</keyword>
<evidence type="ECO:0000256" key="3">
    <source>
        <dbReference type="ARBA" id="ARBA00023002"/>
    </source>
</evidence>
<dbReference type="InterPro" id="IPR036188">
    <property type="entry name" value="FAD/NAD-bd_sf"/>
</dbReference>
<dbReference type="SUPFAM" id="SSF51905">
    <property type="entry name" value="FAD/NAD(P)-binding domain"/>
    <property type="match status" value="1"/>
</dbReference>
<keyword evidence="6" id="KW-0812">Transmembrane</keyword>
<dbReference type="RefSeq" id="WP_207300574.1">
    <property type="nucleotide sequence ID" value="NZ_CP071444.1"/>
</dbReference>
<accession>A0A975AJ58</accession>
<feature type="transmembrane region" description="Helical" evidence="6">
    <location>
        <begin position="50"/>
        <end position="67"/>
    </location>
</feature>
<evidence type="ECO:0000256" key="6">
    <source>
        <dbReference type="SAM" id="Phobius"/>
    </source>
</evidence>
<evidence type="ECO:0000313" key="8">
    <source>
        <dbReference type="Proteomes" id="UP000663499"/>
    </source>
</evidence>
<dbReference type="Proteomes" id="UP000663499">
    <property type="component" value="Chromosome"/>
</dbReference>
<evidence type="ECO:0000313" key="7">
    <source>
        <dbReference type="EMBL" id="QSX09235.1"/>
    </source>
</evidence>
<dbReference type="GO" id="GO:0046872">
    <property type="term" value="F:metal ion binding"/>
    <property type="evidence" value="ECO:0007669"/>
    <property type="project" value="UniProtKB-KW"/>
</dbReference>
<feature type="transmembrane region" description="Helical" evidence="6">
    <location>
        <begin position="20"/>
        <end position="38"/>
    </location>
</feature>
<gene>
    <name evidence="7" type="ORF">J0B03_04010</name>
</gene>
<keyword evidence="3" id="KW-0560">Oxidoreductase</keyword>
<evidence type="ECO:0000256" key="4">
    <source>
        <dbReference type="ARBA" id="ARBA00023004"/>
    </source>
</evidence>
<dbReference type="Pfam" id="PF12831">
    <property type="entry name" value="FAD_oxidored"/>
    <property type="match status" value="2"/>
</dbReference>
<dbReference type="EMBL" id="CP071444">
    <property type="protein sequence ID" value="QSX09235.1"/>
    <property type="molecule type" value="Genomic_DNA"/>
</dbReference>
<organism evidence="7 8">
    <name type="scientific">Alkalibacter rhizosphaerae</name>
    <dbReference type="NCBI Taxonomy" id="2815577"/>
    <lineage>
        <taxon>Bacteria</taxon>
        <taxon>Bacillati</taxon>
        <taxon>Bacillota</taxon>
        <taxon>Clostridia</taxon>
        <taxon>Eubacteriales</taxon>
        <taxon>Eubacteriaceae</taxon>
        <taxon>Alkalibacter</taxon>
    </lineage>
</organism>
<keyword evidence="8" id="KW-1185">Reference proteome</keyword>
<name>A0A975AJ58_9FIRM</name>
<dbReference type="PANTHER" id="PTHR43498:SF1">
    <property type="entry name" value="COB--COM HETERODISULFIDE REDUCTASE IRON-SULFUR SUBUNIT A"/>
    <property type="match status" value="1"/>
</dbReference>
<dbReference type="KEGG" id="alka:J0B03_04010"/>
<keyword evidence="5" id="KW-0411">Iron-sulfur</keyword>
<evidence type="ECO:0000256" key="5">
    <source>
        <dbReference type="ARBA" id="ARBA00023014"/>
    </source>
</evidence>